<keyword evidence="3" id="KW-0812">Transmembrane</keyword>
<dbReference type="CDD" id="cd00063">
    <property type="entry name" value="FN3"/>
    <property type="match status" value="2"/>
</dbReference>
<sequence length="410" mass="44489">MDRSDTPTTYDNDNLIPERAATGSHSVNGPSEVGTVVSSSIKGADNEEDVYDGTATPMMNDNKKKSKCDKFNYWLCMIFCCRPPHEMTDDERAEWEKKSFWDKYKDSIFCFIRYFIMFIIGIGVGIGIFFLVLYCMGIIGGTNDNNNTSNNTIDLGELEYPRVVAGYSNLTITISPVASALTYDPKDYLIETQVASSTSSGSRRLRSDGPWTVALEIPYNKNEASTGTITGLTAGEQLLIRYKIEMEDGRTSSPSVAVMEGTKKPEVPSSPSLMAYNTSSSSVSVTIIPPSHNNGADITGYVIQHALVTNESDTPTTWDNAEVSDSSNPYTLDGLSSGQSVLLRVSAENSVGDSDFSAPYSMIADQSDASAPEQVTSFAVGESTSSSVTFNWTAPSNNGAMILNYIISMD</sequence>
<comment type="caution">
    <text evidence="5">The sequence shown here is derived from an EMBL/GenBank/DDBJ whole genome shotgun (WGS) entry which is preliminary data.</text>
</comment>
<dbReference type="Pfam" id="PF00041">
    <property type="entry name" value="fn3"/>
    <property type="match status" value="1"/>
</dbReference>
<evidence type="ECO:0000256" key="1">
    <source>
        <dbReference type="ARBA" id="ARBA00023319"/>
    </source>
</evidence>
<evidence type="ECO:0000313" key="6">
    <source>
        <dbReference type="Proteomes" id="UP000591131"/>
    </source>
</evidence>
<evidence type="ECO:0000256" key="3">
    <source>
        <dbReference type="SAM" id="Phobius"/>
    </source>
</evidence>
<keyword evidence="3" id="KW-0472">Membrane</keyword>
<dbReference type="InterPro" id="IPR013783">
    <property type="entry name" value="Ig-like_fold"/>
</dbReference>
<dbReference type="PROSITE" id="PS50853">
    <property type="entry name" value="FN3"/>
    <property type="match status" value="2"/>
</dbReference>
<dbReference type="PANTHER" id="PTHR14340">
    <property type="entry name" value="MICROFIBRIL-ASSOCIATED GLYCOPROTEIN 3"/>
    <property type="match status" value="1"/>
</dbReference>
<feature type="region of interest" description="Disordered" evidence="2">
    <location>
        <begin position="251"/>
        <end position="272"/>
    </location>
</feature>
<proteinExistence type="predicted"/>
<evidence type="ECO:0000259" key="4">
    <source>
        <dbReference type="PROSITE" id="PS50853"/>
    </source>
</evidence>
<gene>
    <name evidence="5" type="primary">USH2A_1</name>
    <name evidence="5" type="ORF">FOL47_001266</name>
</gene>
<dbReference type="InterPro" id="IPR003961">
    <property type="entry name" value="FN3_dom"/>
</dbReference>
<dbReference type="EMBL" id="JAAPAO010001297">
    <property type="protein sequence ID" value="KAF4650278.1"/>
    <property type="molecule type" value="Genomic_DNA"/>
</dbReference>
<evidence type="ECO:0000313" key="5">
    <source>
        <dbReference type="EMBL" id="KAF4650278.1"/>
    </source>
</evidence>
<keyword evidence="6" id="KW-1185">Reference proteome</keyword>
<organism evidence="5 6">
    <name type="scientific">Perkinsus chesapeaki</name>
    <name type="common">Clam parasite</name>
    <name type="synonym">Perkinsus andrewsi</name>
    <dbReference type="NCBI Taxonomy" id="330153"/>
    <lineage>
        <taxon>Eukaryota</taxon>
        <taxon>Sar</taxon>
        <taxon>Alveolata</taxon>
        <taxon>Perkinsozoa</taxon>
        <taxon>Perkinsea</taxon>
        <taxon>Perkinsida</taxon>
        <taxon>Perkinsidae</taxon>
        <taxon>Perkinsus</taxon>
    </lineage>
</organism>
<dbReference type="Gene3D" id="2.60.40.10">
    <property type="entry name" value="Immunoglobulins"/>
    <property type="match status" value="2"/>
</dbReference>
<keyword evidence="3" id="KW-1133">Transmembrane helix</keyword>
<dbReference type="SMART" id="SM00060">
    <property type="entry name" value="FN3"/>
    <property type="match status" value="1"/>
</dbReference>
<reference evidence="5 6" key="1">
    <citation type="submission" date="2020-04" db="EMBL/GenBank/DDBJ databases">
        <title>Perkinsus chesapeaki whole genome sequence.</title>
        <authorList>
            <person name="Bogema D.R."/>
        </authorList>
    </citation>
    <scope>NUCLEOTIDE SEQUENCE [LARGE SCALE GENOMIC DNA]</scope>
    <source>
        <strain evidence="5">ATCC PRA-425</strain>
    </source>
</reference>
<dbReference type="InterPro" id="IPR036116">
    <property type="entry name" value="FN3_sf"/>
</dbReference>
<feature type="domain" description="Fibronectin type-III" evidence="4">
    <location>
        <begin position="267"/>
        <end position="367"/>
    </location>
</feature>
<feature type="compositionally biased region" description="Polar residues" evidence="2">
    <location>
        <begin position="1"/>
        <end position="12"/>
    </location>
</feature>
<dbReference type="OrthoDB" id="5969272at2759"/>
<dbReference type="PANTHER" id="PTHR14340:SF9">
    <property type="entry name" value="FIBRONECTIN TYPE-III DOMAIN-CONTAINING PROTEIN"/>
    <property type="match status" value="1"/>
</dbReference>
<feature type="transmembrane region" description="Helical" evidence="3">
    <location>
        <begin position="114"/>
        <end position="139"/>
    </location>
</feature>
<keyword evidence="1" id="KW-0393">Immunoglobulin domain</keyword>
<protein>
    <submittedName>
        <fullName evidence="5">Immunoglobulin super DCC subclass member</fullName>
    </submittedName>
</protein>
<dbReference type="SUPFAM" id="SSF49265">
    <property type="entry name" value="Fibronectin type III"/>
    <property type="match status" value="1"/>
</dbReference>
<feature type="region of interest" description="Disordered" evidence="2">
    <location>
        <begin position="1"/>
        <end position="32"/>
    </location>
</feature>
<name>A0A7J6KSX7_PERCH</name>
<feature type="domain" description="Fibronectin type-III" evidence="4">
    <location>
        <begin position="371"/>
        <end position="410"/>
    </location>
</feature>
<accession>A0A7J6KSX7</accession>
<evidence type="ECO:0000256" key="2">
    <source>
        <dbReference type="SAM" id="MobiDB-lite"/>
    </source>
</evidence>
<dbReference type="Proteomes" id="UP000591131">
    <property type="component" value="Unassembled WGS sequence"/>
</dbReference>
<dbReference type="AlphaFoldDB" id="A0A7J6KSX7"/>
<feature type="non-terminal residue" evidence="5">
    <location>
        <position position="1"/>
    </location>
</feature>